<dbReference type="EMBL" id="JBHSLU010000123">
    <property type="protein sequence ID" value="MFC5508834.1"/>
    <property type="molecule type" value="Genomic_DNA"/>
</dbReference>
<feature type="signal peptide" evidence="1">
    <location>
        <begin position="1"/>
        <end position="22"/>
    </location>
</feature>
<dbReference type="Proteomes" id="UP001596060">
    <property type="component" value="Unassembled WGS sequence"/>
</dbReference>
<reference evidence="3" key="1">
    <citation type="journal article" date="2019" name="Int. J. Syst. Evol. Microbiol.">
        <title>The Global Catalogue of Microorganisms (GCM) 10K type strain sequencing project: providing services to taxonomists for standard genome sequencing and annotation.</title>
        <authorList>
            <consortium name="The Broad Institute Genomics Platform"/>
            <consortium name="The Broad Institute Genome Sequencing Center for Infectious Disease"/>
            <person name="Wu L."/>
            <person name="Ma J."/>
        </authorList>
    </citation>
    <scope>NUCLEOTIDE SEQUENCE [LARGE SCALE GENOMIC DNA]</scope>
    <source>
        <strain evidence="3">CCUG 43117</strain>
    </source>
</reference>
<name>A0ABW0PAF0_9HYPH</name>
<evidence type="ECO:0000313" key="2">
    <source>
        <dbReference type="EMBL" id="MFC5508834.1"/>
    </source>
</evidence>
<dbReference type="RefSeq" id="WP_068077840.1">
    <property type="nucleotide sequence ID" value="NZ_JBHSLU010000123.1"/>
</dbReference>
<evidence type="ECO:0000256" key="1">
    <source>
        <dbReference type="SAM" id="SignalP"/>
    </source>
</evidence>
<feature type="chain" id="PRO_5046203166" evidence="1">
    <location>
        <begin position="23"/>
        <end position="165"/>
    </location>
</feature>
<comment type="caution">
    <text evidence="2">The sequence shown here is derived from an EMBL/GenBank/DDBJ whole genome shotgun (WGS) entry which is preliminary data.</text>
</comment>
<protein>
    <submittedName>
        <fullName evidence="2">Uncharacterized protein</fullName>
    </submittedName>
</protein>
<organism evidence="2 3">
    <name type="scientific">Bosea massiliensis</name>
    <dbReference type="NCBI Taxonomy" id="151419"/>
    <lineage>
        <taxon>Bacteria</taxon>
        <taxon>Pseudomonadati</taxon>
        <taxon>Pseudomonadota</taxon>
        <taxon>Alphaproteobacteria</taxon>
        <taxon>Hyphomicrobiales</taxon>
        <taxon>Boseaceae</taxon>
        <taxon>Bosea</taxon>
    </lineage>
</organism>
<sequence>MPSSRTCLAAALLLLCGGAVQAQPEQTGWGSGYQMGTSYAGVSSGGVRLTFYCGDAAAAKANAAIKAGPYLMASLPRRDAADGLRSLEILIDGKATRIPVTAQSAGNMVELTWEPDRRFGVDAMRPVVQGLRRARTLSLRAGVEARALPTAGAAEALAEDPLGCR</sequence>
<evidence type="ECO:0000313" key="3">
    <source>
        <dbReference type="Proteomes" id="UP001596060"/>
    </source>
</evidence>
<proteinExistence type="predicted"/>
<gene>
    <name evidence="2" type="ORF">ACFPN9_26730</name>
</gene>
<keyword evidence="1" id="KW-0732">Signal</keyword>
<accession>A0ABW0PAF0</accession>
<keyword evidence="3" id="KW-1185">Reference proteome</keyword>